<proteinExistence type="predicted"/>
<evidence type="ECO:0000259" key="2">
    <source>
        <dbReference type="Pfam" id="PF10107"/>
    </source>
</evidence>
<name>A0A382MNY4_9ZZZZ</name>
<evidence type="ECO:0000256" key="1">
    <source>
        <dbReference type="SAM" id="Coils"/>
    </source>
</evidence>
<dbReference type="EMBL" id="UINC01094992">
    <property type="protein sequence ID" value="SVC50703.1"/>
    <property type="molecule type" value="Genomic_DNA"/>
</dbReference>
<accession>A0A382MNY4</accession>
<evidence type="ECO:0000313" key="3">
    <source>
        <dbReference type="EMBL" id="SVC50703.1"/>
    </source>
</evidence>
<gene>
    <name evidence="3" type="ORF">METZ01_LOCUS303557</name>
</gene>
<dbReference type="AlphaFoldDB" id="A0A382MNY4"/>
<sequence>TIFDGLKPFPPDAEQKKQEMEEEYQLLLEKLEKNIKNIGRSKISAIGSGTGKISEKILPAMKQFGYPIEDCRFLAEPIDYIIFDGASKGKVNYITFMDIKTGKSAGLDKHQEKIRDAIKDNNVKLDMI</sequence>
<dbReference type="InterPro" id="IPR019287">
    <property type="entry name" value="Hday_junct_resolvase-rel_dom"/>
</dbReference>
<keyword evidence="1" id="KW-0175">Coiled coil</keyword>
<feature type="domain" description="Holliday junction resolvase-related" evidence="2">
    <location>
        <begin position="16"/>
        <end position="126"/>
    </location>
</feature>
<feature type="coiled-coil region" evidence="1">
    <location>
        <begin position="14"/>
        <end position="41"/>
    </location>
</feature>
<dbReference type="Pfam" id="PF10107">
    <property type="entry name" value="Endonuc_Holl"/>
    <property type="match status" value="1"/>
</dbReference>
<feature type="non-terminal residue" evidence="3">
    <location>
        <position position="1"/>
    </location>
</feature>
<protein>
    <recommendedName>
        <fullName evidence="2">Holliday junction resolvase-related domain-containing protein</fullName>
    </recommendedName>
</protein>
<reference evidence="3" key="1">
    <citation type="submission" date="2018-05" db="EMBL/GenBank/DDBJ databases">
        <authorList>
            <person name="Lanie J.A."/>
            <person name="Ng W.-L."/>
            <person name="Kazmierczak K.M."/>
            <person name="Andrzejewski T.M."/>
            <person name="Davidsen T.M."/>
            <person name="Wayne K.J."/>
            <person name="Tettelin H."/>
            <person name="Glass J.I."/>
            <person name="Rusch D."/>
            <person name="Podicherti R."/>
            <person name="Tsui H.-C.T."/>
            <person name="Winkler M.E."/>
        </authorList>
    </citation>
    <scope>NUCLEOTIDE SEQUENCE</scope>
</reference>
<organism evidence="3">
    <name type="scientific">marine metagenome</name>
    <dbReference type="NCBI Taxonomy" id="408172"/>
    <lineage>
        <taxon>unclassified sequences</taxon>
        <taxon>metagenomes</taxon>
        <taxon>ecological metagenomes</taxon>
    </lineage>
</organism>